<evidence type="ECO:0008006" key="5">
    <source>
        <dbReference type="Google" id="ProtNLM"/>
    </source>
</evidence>
<dbReference type="KEGG" id="pgp:CUJ91_03750"/>
<feature type="chain" id="PRO_5044766096" description="Lipoprotein" evidence="2">
    <location>
        <begin position="24"/>
        <end position="435"/>
    </location>
</feature>
<dbReference type="RefSeq" id="WP_029971100.1">
    <property type="nucleotide sequence ID" value="NZ_ATXV01000015.1"/>
</dbReference>
<dbReference type="GeneID" id="97000651"/>
<evidence type="ECO:0000256" key="1">
    <source>
        <dbReference type="SAM" id="MobiDB-lite"/>
    </source>
</evidence>
<dbReference type="InterPro" id="IPR021847">
    <property type="entry name" value="DUF3443"/>
</dbReference>
<name>A0ABD5CQX0_9BURK</name>
<evidence type="ECO:0000313" key="4">
    <source>
        <dbReference type="Proteomes" id="UP001245184"/>
    </source>
</evidence>
<dbReference type="AlphaFoldDB" id="A0ABD5CQX0"/>
<dbReference type="Proteomes" id="UP001245184">
    <property type="component" value="Unassembled WGS sequence"/>
</dbReference>
<organism evidence="3 4">
    <name type="scientific">Paraburkholderia graminis</name>
    <dbReference type="NCBI Taxonomy" id="60548"/>
    <lineage>
        <taxon>Bacteria</taxon>
        <taxon>Pseudomonadati</taxon>
        <taxon>Pseudomonadota</taxon>
        <taxon>Betaproteobacteria</taxon>
        <taxon>Burkholderiales</taxon>
        <taxon>Burkholderiaceae</taxon>
        <taxon>Paraburkholderia</taxon>
    </lineage>
</organism>
<feature type="signal peptide" evidence="2">
    <location>
        <begin position="1"/>
        <end position="23"/>
    </location>
</feature>
<feature type="compositionally biased region" description="Polar residues" evidence="1">
    <location>
        <begin position="51"/>
        <end position="70"/>
    </location>
</feature>
<protein>
    <recommendedName>
        <fullName evidence="5">Lipoprotein</fullName>
    </recommendedName>
</protein>
<evidence type="ECO:0000313" key="3">
    <source>
        <dbReference type="EMBL" id="MDR6207746.1"/>
    </source>
</evidence>
<feature type="compositionally biased region" description="Low complexity" evidence="1">
    <location>
        <begin position="30"/>
        <end position="40"/>
    </location>
</feature>
<evidence type="ECO:0000256" key="2">
    <source>
        <dbReference type="SAM" id="SignalP"/>
    </source>
</evidence>
<dbReference type="PROSITE" id="PS51257">
    <property type="entry name" value="PROKAR_LIPOPROTEIN"/>
    <property type="match status" value="1"/>
</dbReference>
<dbReference type="Pfam" id="PF11925">
    <property type="entry name" value="DUF3443"/>
    <property type="match status" value="1"/>
</dbReference>
<feature type="region of interest" description="Disordered" evidence="1">
    <location>
        <begin position="27"/>
        <end position="70"/>
    </location>
</feature>
<accession>A0ABD5CQX0</accession>
<keyword evidence="2" id="KW-0732">Signal</keyword>
<gene>
    <name evidence="3" type="ORF">QF025_006466</name>
</gene>
<comment type="caution">
    <text evidence="3">The sequence shown here is derived from an EMBL/GenBank/DDBJ whole genome shotgun (WGS) entry which is preliminary data.</text>
</comment>
<reference evidence="3 4" key="1">
    <citation type="submission" date="2023-08" db="EMBL/GenBank/DDBJ databases">
        <title>Genome sequencing of plant associated microbes to promote plant fitness in Sorghum bicolor and Oryza sativa.</title>
        <authorList>
            <person name="Coleman-Derr D."/>
        </authorList>
    </citation>
    <scope>NUCLEOTIDE SEQUENCE [LARGE SCALE GENOMIC DNA]</scope>
    <source>
        <strain evidence="3 4">SLBN-33</strain>
    </source>
</reference>
<dbReference type="EMBL" id="JAVIZN010000002">
    <property type="protein sequence ID" value="MDR6207746.1"/>
    <property type="molecule type" value="Genomic_DNA"/>
</dbReference>
<sequence length="435" mass="44579">MNTLKKTLSLAAAIGVFALSACGGGGSSGGSNNQGSNSVGWNATPDWTPHGSGTDSGNSSPPATGDNTATITVDKSMGSINMPKVSIKICVPGTQSTPQCVTVDNMLVDTGSTGVRIAARAIPTLAPLLLTQVGAADDTSGSAPIVECMPFASGYTWGSVKRADITIGSKTASNLPIQVYSDNAYPVPDDCSNSGADIGGADFSNMNGIVGVDSFTSDSADALTTAVPGLYYYCPSQNSCVSTRMLAGKQVRNPIASFATDNNGAIIRLPAVPAGGKTSVTGQLVFGIGTQQNNQVPSTATILAVDKYGSFTTQYKGRAFTHSLIDSGTNAYAFPDDTIPTALGDWYTPAAPLSLSATMESTNGSGKPLDVPFSIANPGGRSSAGYYALSDAGSNFSQHKNSMFLWGLPFFYGRDVYTAMGNAKVGTQTGPFIAF</sequence>
<proteinExistence type="predicted"/>